<dbReference type="InterPro" id="IPR027450">
    <property type="entry name" value="AlkB-like"/>
</dbReference>
<dbReference type="OMA" id="KYLGCNP"/>
<dbReference type="Pfam" id="PF08241">
    <property type="entry name" value="Methyltransf_11"/>
    <property type="match status" value="1"/>
</dbReference>
<dbReference type="Proteomes" id="UP000694388">
    <property type="component" value="Unplaced"/>
</dbReference>
<accession>A0A8C4NFD8</accession>
<evidence type="ECO:0000259" key="16">
    <source>
        <dbReference type="PROSITE" id="PS51471"/>
    </source>
</evidence>
<dbReference type="Ensembl" id="ENSEBUT00000006487.1">
    <property type="protein sequence ID" value="ENSEBUP00000006039.1"/>
    <property type="gene ID" value="ENSEBUG00000004016.1"/>
</dbReference>
<dbReference type="InterPro" id="IPR037151">
    <property type="entry name" value="AlkB-like_sf"/>
</dbReference>
<dbReference type="Gene3D" id="3.30.70.330">
    <property type="match status" value="1"/>
</dbReference>
<dbReference type="AlphaFoldDB" id="A0A8C4NFD8"/>
<dbReference type="PROSITE" id="PS51471">
    <property type="entry name" value="FE2OG_OXY"/>
    <property type="match status" value="1"/>
</dbReference>
<dbReference type="InterPro" id="IPR012677">
    <property type="entry name" value="Nucleotide-bd_a/b_plait_sf"/>
</dbReference>
<dbReference type="InterPro" id="IPR005123">
    <property type="entry name" value="Oxoglu/Fe-dep_dioxygenase_dom"/>
</dbReference>
<evidence type="ECO:0000256" key="2">
    <source>
        <dbReference type="ARBA" id="ARBA00007879"/>
    </source>
</evidence>
<comment type="similarity">
    <text evidence="2">Belongs to the alkB family.</text>
</comment>
<evidence type="ECO:0000256" key="8">
    <source>
        <dbReference type="ARBA" id="ARBA00023004"/>
    </source>
</evidence>
<dbReference type="GO" id="GO:0002098">
    <property type="term" value="P:tRNA wobble uridine modification"/>
    <property type="evidence" value="ECO:0007669"/>
    <property type="project" value="TreeGrafter"/>
</dbReference>
<evidence type="ECO:0000256" key="3">
    <source>
        <dbReference type="ARBA" id="ARBA00012808"/>
    </source>
</evidence>
<feature type="domain" description="Fe2OG dioxygenase" evidence="16">
    <location>
        <begin position="220"/>
        <end position="328"/>
    </location>
</feature>
<evidence type="ECO:0000256" key="12">
    <source>
        <dbReference type="ARBA" id="ARBA00049786"/>
    </source>
</evidence>
<dbReference type="GeneTree" id="ENSGT00940000158563"/>
<evidence type="ECO:0000256" key="6">
    <source>
        <dbReference type="ARBA" id="ARBA00022833"/>
    </source>
</evidence>
<evidence type="ECO:0000256" key="9">
    <source>
        <dbReference type="ARBA" id="ARBA00023268"/>
    </source>
</evidence>
<keyword evidence="18" id="KW-1185">Reference proteome</keyword>
<sequence>MVVGEGEGERPKLTKAQKKVLRKQQKAKLTLLRHEGVPLVTHITEHLVIANGGLGNGMSRELLTSILQPFGHLLVLHMLPGKPYAFASFSSSADAERVYRSLNGFTVSGTARHITLYLGFVEQVLCLQEDPSSLPPGLLLIPNFVSEEYEQELLNFLAWDEAEEIQDKRVLKHRRVKHFGFEFCYEDNSVNKANPLPGGIPSLCDEMISNCLVAGYIQHRPDQLTVNRYEPGQGIPPHVDTHSAFEDGIVSLSLGSQVVMDFRHPCGTRVPVFLPARSLLVMSGESRYLWSHGITPRKFDIISNRLQDGGPTLANRGMRISFSFRKVCWQPCHCCRFDLGLTYTRNTDRRISATQGTPPWPHVAAFVRGLPDAALLLDIGCGNGKYLSANRGLAMIGCDRSMPLTEICHQRGFQVLVCDALSLPVRSTSFDACLSIAVVHHLSTAREQRVPGGMARVLRPGGQGLVYVWALEQEYMHVRSKYLQQKQQDAQCTNGSMVPSAGLLSVHKNRMPFSSQDVLVPWHLKTQEKQNASFAGSSLSAPDQRSVHHRFYHVFRKGELECLCRRVPGIHVIETYYDQGNWCVIFEKMCHPSSTVL</sequence>
<dbReference type="PROSITE" id="PS50102">
    <property type="entry name" value="RRM"/>
    <property type="match status" value="1"/>
</dbReference>
<dbReference type="InterPro" id="IPR000504">
    <property type="entry name" value="RRM_dom"/>
</dbReference>
<dbReference type="Gene3D" id="2.60.120.590">
    <property type="entry name" value="Alpha-ketoglutarate-dependent dioxygenase AlkB-like"/>
    <property type="match status" value="1"/>
</dbReference>
<dbReference type="SUPFAM" id="SSF51197">
    <property type="entry name" value="Clavaminate synthase-like"/>
    <property type="match status" value="1"/>
</dbReference>
<dbReference type="SUPFAM" id="SSF53335">
    <property type="entry name" value="S-adenosyl-L-methionine-dependent methyltransferases"/>
    <property type="match status" value="1"/>
</dbReference>
<keyword evidence="7 14" id="KW-0694">RNA-binding</keyword>
<dbReference type="InterPro" id="IPR035979">
    <property type="entry name" value="RBD_domain_sf"/>
</dbReference>
<organism evidence="17 18">
    <name type="scientific">Eptatretus burgeri</name>
    <name type="common">Inshore hagfish</name>
    <dbReference type="NCBI Taxonomy" id="7764"/>
    <lineage>
        <taxon>Eukaryota</taxon>
        <taxon>Metazoa</taxon>
        <taxon>Chordata</taxon>
        <taxon>Craniata</taxon>
        <taxon>Vertebrata</taxon>
        <taxon>Cyclostomata</taxon>
        <taxon>Myxini</taxon>
        <taxon>Myxiniformes</taxon>
        <taxon>Myxinidae</taxon>
        <taxon>Eptatretinae</taxon>
        <taxon>Eptatretus</taxon>
    </lineage>
</organism>
<reference evidence="17" key="2">
    <citation type="submission" date="2025-09" db="UniProtKB">
        <authorList>
            <consortium name="Ensembl"/>
        </authorList>
    </citation>
    <scope>IDENTIFICATION</scope>
</reference>
<dbReference type="Pfam" id="PF13532">
    <property type="entry name" value="2OG-FeII_Oxy_2"/>
    <property type="match status" value="1"/>
</dbReference>
<keyword evidence="5" id="KW-0808">Transferase</keyword>
<dbReference type="InterPro" id="IPR029063">
    <property type="entry name" value="SAM-dependent_MTases_sf"/>
</dbReference>
<evidence type="ECO:0000256" key="10">
    <source>
        <dbReference type="ARBA" id="ARBA00034996"/>
    </source>
</evidence>
<feature type="domain" description="RRM" evidence="15">
    <location>
        <begin position="47"/>
        <end position="116"/>
    </location>
</feature>
<dbReference type="Gene3D" id="3.40.50.150">
    <property type="entry name" value="Vaccinia Virus protein VP39"/>
    <property type="match status" value="1"/>
</dbReference>
<dbReference type="SUPFAM" id="SSF54928">
    <property type="entry name" value="RNA-binding domain, RBD"/>
    <property type="match status" value="1"/>
</dbReference>
<dbReference type="InterPro" id="IPR051422">
    <property type="entry name" value="AlkB_tRNA_MeTrf/Diox"/>
</dbReference>
<name>A0A8C4NFD8_EPTBU</name>
<dbReference type="PANTHER" id="PTHR13069">
    <property type="entry name" value="ALKYLATED DNA REPAIR PROTEIN ALKB HOMOLOG 8"/>
    <property type="match status" value="1"/>
</dbReference>
<dbReference type="GO" id="GO:0008757">
    <property type="term" value="F:S-adenosylmethionine-dependent methyltransferase activity"/>
    <property type="evidence" value="ECO:0007669"/>
    <property type="project" value="InterPro"/>
</dbReference>
<evidence type="ECO:0000256" key="7">
    <source>
        <dbReference type="ARBA" id="ARBA00022884"/>
    </source>
</evidence>
<dbReference type="InterPro" id="IPR013216">
    <property type="entry name" value="Methyltransf_11"/>
</dbReference>
<dbReference type="PANTHER" id="PTHR13069:SF21">
    <property type="entry name" value="ALKYLATED DNA REPAIR PROTEIN ALKB HOMOLOG 8"/>
    <property type="match status" value="1"/>
</dbReference>
<dbReference type="GO" id="GO:0005634">
    <property type="term" value="C:nucleus"/>
    <property type="evidence" value="ECO:0007669"/>
    <property type="project" value="TreeGrafter"/>
</dbReference>
<keyword evidence="6" id="KW-0862">Zinc</keyword>
<proteinExistence type="inferred from homology"/>
<evidence type="ECO:0000256" key="13">
    <source>
        <dbReference type="ARBA" id="ARBA00049802"/>
    </source>
</evidence>
<reference evidence="17" key="1">
    <citation type="submission" date="2025-08" db="UniProtKB">
        <authorList>
            <consortium name="Ensembl"/>
        </authorList>
    </citation>
    <scope>IDENTIFICATION</scope>
</reference>
<comment type="function">
    <text evidence="11">Catalyzes the methylation of 5-carboxymethyl uridine to 5-methylcarboxymethyl uridine at the wobble position of the anticodon loop in tRNA via its methyltransferase domain. Catalyzes the last step in the formation of 5-methylcarboxymethyl uridine at the wobble position of the anticodon loop in target tRNA. Has a preference for tRNA(Arg) and tRNA(Glu), and does not bind tRNA(Lys). Binds tRNA and catalyzes the iron and alpha-ketoglutarate dependent hydroxylation of 5-methylcarboxymethyl uridine at the wobble position of the anticodon loop in tRNA via its dioxygenase domain, giving rise to 5-(S)-methoxycarbonylhydroxymethyluridine; has a preference for tRNA(Gly). Required for normal survival after DNA damage. May inhibit apoptosis and promote cell survival and angiogenesis.</text>
</comment>
<dbReference type="GO" id="GO:0030488">
    <property type="term" value="P:tRNA methylation"/>
    <property type="evidence" value="ECO:0007669"/>
    <property type="project" value="TreeGrafter"/>
</dbReference>
<keyword evidence="4" id="KW-0489">Methyltransferase</keyword>
<evidence type="ECO:0000256" key="4">
    <source>
        <dbReference type="ARBA" id="ARBA00022603"/>
    </source>
</evidence>
<dbReference type="CDD" id="cd02440">
    <property type="entry name" value="AdoMet_MTases"/>
    <property type="match status" value="1"/>
</dbReference>
<comment type="catalytic activity">
    <reaction evidence="10">
        <text>5-(carboxymethyl)uridine(34) in tRNA + S-adenosyl-L-methionine = 5-(2-methoxy-2-oxoethyl)uridine(34) in tRNA + S-adenosyl-L-homocysteine</text>
        <dbReference type="Rhea" id="RHEA:43208"/>
        <dbReference type="Rhea" id="RHEA-COMP:10407"/>
        <dbReference type="Rhea" id="RHEA-COMP:10408"/>
        <dbReference type="ChEBI" id="CHEBI:57856"/>
        <dbReference type="ChEBI" id="CHEBI:59789"/>
        <dbReference type="ChEBI" id="CHEBI:74851"/>
        <dbReference type="ChEBI" id="CHEBI:74882"/>
        <dbReference type="EC" id="2.1.1.229"/>
    </reaction>
</comment>
<comment type="cofactor">
    <cofactor evidence="1">
        <name>Fe(2+)</name>
        <dbReference type="ChEBI" id="CHEBI:29033"/>
    </cofactor>
</comment>
<dbReference type="Pfam" id="PF00076">
    <property type="entry name" value="RRM_1"/>
    <property type="match status" value="1"/>
</dbReference>
<keyword evidence="8" id="KW-0408">Iron</keyword>
<evidence type="ECO:0000256" key="1">
    <source>
        <dbReference type="ARBA" id="ARBA00001954"/>
    </source>
</evidence>
<dbReference type="EC" id="2.1.1.229" evidence="3"/>
<dbReference type="GO" id="GO:0106335">
    <property type="term" value="F:tRNA (5-carboxymethyluridine(34)-5-O)-methyltransferase activity"/>
    <property type="evidence" value="ECO:0007669"/>
    <property type="project" value="UniProtKB-EC"/>
</dbReference>
<dbReference type="GO" id="GO:0000049">
    <property type="term" value="F:tRNA binding"/>
    <property type="evidence" value="ECO:0007669"/>
    <property type="project" value="TreeGrafter"/>
</dbReference>
<evidence type="ECO:0000256" key="5">
    <source>
        <dbReference type="ARBA" id="ARBA00022679"/>
    </source>
</evidence>
<evidence type="ECO:0000313" key="18">
    <source>
        <dbReference type="Proteomes" id="UP000694388"/>
    </source>
</evidence>
<evidence type="ECO:0000256" key="11">
    <source>
        <dbReference type="ARBA" id="ARBA00045506"/>
    </source>
</evidence>
<evidence type="ECO:0000256" key="14">
    <source>
        <dbReference type="PROSITE-ProRule" id="PRU00176"/>
    </source>
</evidence>
<evidence type="ECO:0000259" key="15">
    <source>
        <dbReference type="PROSITE" id="PS50102"/>
    </source>
</evidence>
<evidence type="ECO:0000313" key="17">
    <source>
        <dbReference type="Ensembl" id="ENSEBUP00000006039.1"/>
    </source>
</evidence>
<keyword evidence="9" id="KW-0511">Multifunctional enzyme</keyword>
<dbReference type="FunFam" id="3.40.50.150:FF:000130">
    <property type="entry name" value="Alkylated DNA repair protein alkB homolog 8"/>
    <property type="match status" value="1"/>
</dbReference>
<dbReference type="GO" id="GO:0005737">
    <property type="term" value="C:cytoplasm"/>
    <property type="evidence" value="ECO:0007669"/>
    <property type="project" value="TreeGrafter"/>
</dbReference>
<protein>
    <recommendedName>
        <fullName evidence="3">tRNA (carboxymethyluridine(34)-5-O)-methyltransferase</fullName>
        <ecNumber evidence="3">2.1.1.229</ecNumber>
    </recommendedName>
    <alternativeName>
        <fullName evidence="12">Alkylated DNA repair protein alkB homolog 8</fullName>
    </alternativeName>
    <alternativeName>
        <fullName evidence="13">S-adenosyl-L-methionine-dependent tRNA methyltransferase ALKBH8</fullName>
    </alternativeName>
</protein>